<keyword evidence="3" id="KW-0132">Cell division</keyword>
<feature type="signal peptide" evidence="11">
    <location>
        <begin position="1"/>
        <end position="16"/>
    </location>
</feature>
<evidence type="ECO:0000256" key="1">
    <source>
        <dbReference type="ARBA" id="ARBA00001946"/>
    </source>
</evidence>
<name>Q4U8W1_THEAN</name>
<evidence type="ECO:0000313" key="13">
    <source>
        <dbReference type="EMBL" id="CAI76742.1"/>
    </source>
</evidence>
<keyword evidence="6" id="KW-0460">Magnesium</keyword>
<keyword evidence="14" id="KW-1185">Reference proteome</keyword>
<dbReference type="OrthoDB" id="391988at2759"/>
<dbReference type="SUPFAM" id="SSF52540">
    <property type="entry name" value="P-loop containing nucleoside triphosphate hydrolases"/>
    <property type="match status" value="1"/>
</dbReference>
<evidence type="ECO:0000256" key="8">
    <source>
        <dbReference type="ARBA" id="ARBA00023210"/>
    </source>
</evidence>
<evidence type="ECO:0000256" key="5">
    <source>
        <dbReference type="ARBA" id="ARBA00022741"/>
    </source>
</evidence>
<evidence type="ECO:0000256" key="10">
    <source>
        <dbReference type="SAM" id="MobiDB-lite"/>
    </source>
</evidence>
<reference evidence="13 14" key="1">
    <citation type="journal article" date="2005" name="Science">
        <title>Genome of the host-cell transforming parasite Theileria annulata compared with T. parva.</title>
        <authorList>
            <person name="Pain A."/>
            <person name="Renauld H."/>
            <person name="Berriman M."/>
            <person name="Murphy L."/>
            <person name="Yeats C.A."/>
            <person name="Weir W."/>
            <person name="Kerhornou A."/>
            <person name="Aslett M."/>
            <person name="Bishop R."/>
            <person name="Bouchier C."/>
            <person name="Cochet M."/>
            <person name="Coulson R.M.R."/>
            <person name="Cronin A."/>
            <person name="de Villiers E.P."/>
            <person name="Fraser A."/>
            <person name="Fosker N."/>
            <person name="Gardner M."/>
            <person name="Goble A."/>
            <person name="Griffiths-Jones S."/>
            <person name="Harris D.E."/>
            <person name="Katzer F."/>
            <person name="Larke N."/>
            <person name="Lord A."/>
            <person name="Maser P."/>
            <person name="McKellar S."/>
            <person name="Mooney P."/>
            <person name="Morton F."/>
            <person name="Nene V."/>
            <person name="O'Neil S."/>
            <person name="Price C."/>
            <person name="Quail M.A."/>
            <person name="Rabbinowitsch E."/>
            <person name="Rawlings N.D."/>
            <person name="Rutter S."/>
            <person name="Saunders D."/>
            <person name="Seeger K."/>
            <person name="Shah T."/>
            <person name="Squares R."/>
            <person name="Squares S."/>
            <person name="Tivey A."/>
            <person name="Walker A.R."/>
            <person name="Woodward J."/>
            <person name="Dobbelaere D.A.E."/>
            <person name="Langsley G."/>
            <person name="Rajandream M.A."/>
            <person name="McKeever D."/>
            <person name="Shiels B."/>
            <person name="Tait A."/>
            <person name="Barrell B.G."/>
            <person name="Hall N."/>
        </authorList>
    </citation>
    <scope>NUCLEOTIDE SEQUENCE [LARGE SCALE GENOMIC DNA]</scope>
    <source>
        <strain evidence="14">Ankara</strain>
    </source>
</reference>
<dbReference type="InParanoid" id="Q4U8W1"/>
<dbReference type="PROSITE" id="PS51706">
    <property type="entry name" value="G_ENGB"/>
    <property type="match status" value="1"/>
</dbReference>
<sequence>MIVSLVVILYFKSSLSFKVPQNFIVNPSELFPDSKNLYHKMSSLNSKSKSTYTGVGAKVAKRFKEQFRLGNYSEVRSVRKALKKFKRIEERKVIKSRTNTLMAQQRITSDVESDTKKKLDKKSSNPFPTQLNKSKDKNSKSAKLGPKPVRLGLSLDLASEAYGGASLMKDFDPHHRKISTLNFIGSYLHTTMLPSLGLPEICLVGRSNVGKSSFINSLMTYVKNKSRKCDMAFVSKTPGYTKSINIFEAVDSRDRGVLSLVDLPGYGYTEIKNAETRKNMQSIMKAYLKRRHELKLVLFLVDGSCDPQDDDYEVLKYFREVGMPHLFILTKMDKVNVPQTPAQIMNFRQFFDLKSPLPIPFSKLGGGDLGSIWKAILDACTDSLDISKLNITDKFENVEPDYSRFVDSQAKISLKDLKKLVFKNYDMLPDSVKTLDIDSMDRDGLLDVLKLAADRSFELHKRPIDLVQLKHNLTKSK</sequence>
<proteinExistence type="inferred from homology"/>
<evidence type="ECO:0000256" key="11">
    <source>
        <dbReference type="SAM" id="SignalP"/>
    </source>
</evidence>
<evidence type="ECO:0000259" key="12">
    <source>
        <dbReference type="PROSITE" id="PS51706"/>
    </source>
</evidence>
<dbReference type="GO" id="GO:0005525">
    <property type="term" value="F:GTP binding"/>
    <property type="evidence" value="ECO:0007669"/>
    <property type="project" value="UniProtKB-KW"/>
</dbReference>
<feature type="domain" description="EngB-type G" evidence="12">
    <location>
        <begin position="197"/>
        <end position="382"/>
    </location>
</feature>
<dbReference type="GO" id="GO:0051301">
    <property type="term" value="P:cell division"/>
    <property type="evidence" value="ECO:0007669"/>
    <property type="project" value="UniProtKB-KW"/>
</dbReference>
<keyword evidence="5" id="KW-0547">Nucleotide-binding</keyword>
<dbReference type="PANTHER" id="PTHR11649">
    <property type="entry name" value="MSS1/TRME-RELATED GTP-BINDING PROTEIN"/>
    <property type="match status" value="1"/>
</dbReference>
<dbReference type="InterPro" id="IPR027417">
    <property type="entry name" value="P-loop_NTPase"/>
</dbReference>
<dbReference type="OMA" id="LFILTKM"/>
<dbReference type="RefSeq" id="XP_953367.1">
    <property type="nucleotide sequence ID" value="XM_948274.1"/>
</dbReference>
<evidence type="ECO:0000256" key="7">
    <source>
        <dbReference type="ARBA" id="ARBA00023134"/>
    </source>
</evidence>
<keyword evidence="9" id="KW-0131">Cell cycle</keyword>
<comment type="cofactor">
    <cofactor evidence="1">
        <name>Mg(2+)</name>
        <dbReference type="ChEBI" id="CHEBI:18420"/>
    </cofactor>
</comment>
<organism evidence="13 14">
    <name type="scientific">Theileria annulata</name>
    <dbReference type="NCBI Taxonomy" id="5874"/>
    <lineage>
        <taxon>Eukaryota</taxon>
        <taxon>Sar</taxon>
        <taxon>Alveolata</taxon>
        <taxon>Apicomplexa</taxon>
        <taxon>Aconoidasida</taxon>
        <taxon>Piroplasmida</taxon>
        <taxon>Theileriidae</taxon>
        <taxon>Theileria</taxon>
    </lineage>
</organism>
<keyword evidence="11" id="KW-0732">Signal</keyword>
<dbReference type="GeneID" id="3862620"/>
<evidence type="ECO:0000256" key="6">
    <source>
        <dbReference type="ARBA" id="ARBA00022842"/>
    </source>
</evidence>
<keyword evidence="8" id="KW-0717">Septation</keyword>
<dbReference type="STRING" id="5874.Q4U8W1"/>
<evidence type="ECO:0000256" key="2">
    <source>
        <dbReference type="ARBA" id="ARBA00009638"/>
    </source>
</evidence>
<dbReference type="KEGG" id="tan:TA10275"/>
<dbReference type="eggNOG" id="KOG2486">
    <property type="taxonomic scope" value="Eukaryota"/>
</dbReference>
<evidence type="ECO:0000256" key="9">
    <source>
        <dbReference type="ARBA" id="ARBA00023306"/>
    </source>
</evidence>
<dbReference type="Proteomes" id="UP000001950">
    <property type="component" value="Chromosome 4"/>
</dbReference>
<keyword evidence="4" id="KW-0479">Metal-binding</keyword>
<dbReference type="AlphaFoldDB" id="Q4U8W1"/>
<dbReference type="InterPro" id="IPR019987">
    <property type="entry name" value="GTP-bd_ribosome_bio_YsxC"/>
</dbReference>
<keyword evidence="7" id="KW-0342">GTP-binding</keyword>
<accession>Q4U8W1</accession>
<dbReference type="Pfam" id="PF01926">
    <property type="entry name" value="MMR_HSR1"/>
    <property type="match status" value="1"/>
</dbReference>
<dbReference type="HAMAP" id="MF_00321">
    <property type="entry name" value="GTPase_EngB"/>
    <property type="match status" value="1"/>
</dbReference>
<gene>
    <name evidence="13" type="ORF">TA10275</name>
</gene>
<dbReference type="InterPro" id="IPR030393">
    <property type="entry name" value="G_ENGB_dom"/>
</dbReference>
<dbReference type="GO" id="GO:0046872">
    <property type="term" value="F:metal ion binding"/>
    <property type="evidence" value="ECO:0007669"/>
    <property type="project" value="UniProtKB-KW"/>
</dbReference>
<comment type="similarity">
    <text evidence="2">Belongs to the TRAFAC class TrmE-Era-EngA-EngB-Septin-like GTPase superfamily. EngB GTPase family.</text>
</comment>
<feature type="chain" id="PRO_5004244913" evidence="11">
    <location>
        <begin position="17"/>
        <end position="477"/>
    </location>
</feature>
<dbReference type="EMBL" id="CR940353">
    <property type="protein sequence ID" value="CAI76742.1"/>
    <property type="molecule type" value="Genomic_DNA"/>
</dbReference>
<dbReference type="Gene3D" id="3.40.50.300">
    <property type="entry name" value="P-loop containing nucleotide triphosphate hydrolases"/>
    <property type="match status" value="1"/>
</dbReference>
<feature type="region of interest" description="Disordered" evidence="10">
    <location>
        <begin position="104"/>
        <end position="147"/>
    </location>
</feature>
<dbReference type="InterPro" id="IPR006073">
    <property type="entry name" value="GTP-bd"/>
</dbReference>
<evidence type="ECO:0000256" key="3">
    <source>
        <dbReference type="ARBA" id="ARBA00022618"/>
    </source>
</evidence>
<protein>
    <submittedName>
        <fullName evidence="13">GTP-binding protein/GTPase, putative</fullName>
    </submittedName>
</protein>
<evidence type="ECO:0000256" key="4">
    <source>
        <dbReference type="ARBA" id="ARBA00022723"/>
    </source>
</evidence>
<dbReference type="CDD" id="cd01876">
    <property type="entry name" value="YihA_EngB"/>
    <property type="match status" value="1"/>
</dbReference>
<dbReference type="PANTHER" id="PTHR11649:SF13">
    <property type="entry name" value="ENGB-TYPE G DOMAIN-CONTAINING PROTEIN"/>
    <property type="match status" value="1"/>
</dbReference>
<dbReference type="NCBIfam" id="TIGR03598">
    <property type="entry name" value="GTPase_YsxC"/>
    <property type="match status" value="1"/>
</dbReference>
<dbReference type="VEuPathDB" id="PiroplasmaDB:TA10275"/>
<evidence type="ECO:0000313" key="14">
    <source>
        <dbReference type="Proteomes" id="UP000001950"/>
    </source>
</evidence>
<feature type="compositionally biased region" description="Basic and acidic residues" evidence="10">
    <location>
        <begin position="113"/>
        <end position="123"/>
    </location>
</feature>